<dbReference type="Proteomes" id="UP000245590">
    <property type="component" value="Unassembled WGS sequence"/>
</dbReference>
<dbReference type="Pfam" id="PF13641">
    <property type="entry name" value="Glyco_tranf_2_3"/>
    <property type="match status" value="1"/>
</dbReference>
<proteinExistence type="predicted"/>
<reference evidence="3 4" key="1">
    <citation type="submission" date="2018-05" db="EMBL/GenBank/DDBJ databases">
        <title>Brachybacterium sp. M1HQ-2T, whole genome shotgun sequence.</title>
        <authorList>
            <person name="Tuo L."/>
        </authorList>
    </citation>
    <scope>NUCLEOTIDE SEQUENCE [LARGE SCALE GENOMIC DNA]</scope>
    <source>
        <strain evidence="3 4">M1HQ-2</strain>
    </source>
</reference>
<sequence>MFRGGPVHVGTTLQQTTGEDTPLWEQTFAAWAWRPAVGARPVQVTARAADPSTPARLLGGRDGVIEDLGELGANPRTLDLTDPTTPPWLWVAGASSVRWSVEVSDREPAGSAGGARRALTLPQVTAVVPTFRREQDATAQAAAFAAMEHVARVLVIDQAGTLASHAPFTELREQQPSIELIEQPNLGGSGGYARGMLASLSDPSQAVFLSDDDAVISAESMRRILTFQTLAEAPTIVGTGLLAADAPGTLLAHAEHVDRTPFFWRPADGMEGPLDLRGTTPADWDALLPRTAPDYTGWWGTLLPPGAVGLLGLPAPYFLKWDDAEYGLRATRNGYSTAVLPGASVTHPSWDAYRTQMSWSARILHRNRLATAAACGAGPGVLVHSLLHQAKHVLSGLHLTALLWDDGARAALSGPESWLGKDLGRARQDGQRIVDDWRERQQARTADLSPTRTAPFSLPAGALRAQRRLLAPSRTPQEVLALPAEEISWRTTLGADGVIITSPDGARIDAFTIDGHDDRALLLRVLRTHAGLGARWGRLRRRYARALPAWTTDVAWRRILADATGNGSGNETRDDSNGKGGR</sequence>
<dbReference type="Pfam" id="PF19320">
    <property type="entry name" value="GlfT2_domain3"/>
    <property type="match status" value="1"/>
</dbReference>
<name>A0A2U2RKW8_9MICO</name>
<evidence type="ECO:0000259" key="2">
    <source>
        <dbReference type="Pfam" id="PF19320"/>
    </source>
</evidence>
<feature type="domain" description="Galactofuranosyltransferase-2 C-terminal" evidence="2">
    <location>
        <begin position="474"/>
        <end position="560"/>
    </location>
</feature>
<protein>
    <recommendedName>
        <fullName evidence="2">Galactofuranosyltransferase-2 C-terminal domain-containing protein</fullName>
    </recommendedName>
</protein>
<dbReference type="EMBL" id="QFKX01000002">
    <property type="protein sequence ID" value="PWH06486.1"/>
    <property type="molecule type" value="Genomic_DNA"/>
</dbReference>
<keyword evidence="4" id="KW-1185">Reference proteome</keyword>
<dbReference type="InterPro" id="IPR029044">
    <property type="entry name" value="Nucleotide-diphossugar_trans"/>
</dbReference>
<evidence type="ECO:0000313" key="4">
    <source>
        <dbReference type="Proteomes" id="UP000245590"/>
    </source>
</evidence>
<dbReference type="SUPFAM" id="SSF53448">
    <property type="entry name" value="Nucleotide-diphospho-sugar transferases"/>
    <property type="match status" value="1"/>
</dbReference>
<accession>A0A2U2RKW8</accession>
<dbReference type="InterPro" id="IPR045699">
    <property type="entry name" value="GlfT2_C"/>
</dbReference>
<evidence type="ECO:0000256" key="1">
    <source>
        <dbReference type="SAM" id="MobiDB-lite"/>
    </source>
</evidence>
<dbReference type="Gene3D" id="3.90.550.60">
    <property type="match status" value="1"/>
</dbReference>
<organism evidence="3 4">
    <name type="scientific">Brachybacterium endophyticum</name>
    <dbReference type="NCBI Taxonomy" id="2182385"/>
    <lineage>
        <taxon>Bacteria</taxon>
        <taxon>Bacillati</taxon>
        <taxon>Actinomycetota</taxon>
        <taxon>Actinomycetes</taxon>
        <taxon>Micrococcales</taxon>
        <taxon>Dermabacteraceae</taxon>
        <taxon>Brachybacterium</taxon>
    </lineage>
</organism>
<dbReference type="AlphaFoldDB" id="A0A2U2RKW8"/>
<evidence type="ECO:0000313" key="3">
    <source>
        <dbReference type="EMBL" id="PWH06486.1"/>
    </source>
</evidence>
<feature type="region of interest" description="Disordered" evidence="1">
    <location>
        <begin position="1"/>
        <end position="20"/>
    </location>
</feature>
<gene>
    <name evidence="3" type="ORF">DEO23_05825</name>
</gene>
<comment type="caution">
    <text evidence="3">The sequence shown here is derived from an EMBL/GenBank/DDBJ whole genome shotgun (WGS) entry which is preliminary data.</text>
</comment>